<feature type="domain" description="CCHC-type" evidence="3">
    <location>
        <begin position="284"/>
        <end position="298"/>
    </location>
</feature>
<feature type="region of interest" description="Disordered" evidence="2">
    <location>
        <begin position="728"/>
        <end position="767"/>
    </location>
</feature>
<evidence type="ECO:0000256" key="1">
    <source>
        <dbReference type="PROSITE-ProRule" id="PRU00047"/>
    </source>
</evidence>
<dbReference type="PANTHER" id="PTHR47331">
    <property type="entry name" value="PHD-TYPE DOMAIN-CONTAINING PROTEIN"/>
    <property type="match status" value="1"/>
</dbReference>
<dbReference type="PANTHER" id="PTHR47331:SF1">
    <property type="entry name" value="GAG-LIKE PROTEIN"/>
    <property type="match status" value="1"/>
</dbReference>
<keyword evidence="1" id="KW-0863">Zinc-finger</keyword>
<comment type="caution">
    <text evidence="4">The sequence shown here is derived from an EMBL/GenBank/DDBJ whole genome shotgun (WGS) entry which is preliminary data.</text>
</comment>
<keyword evidence="5" id="KW-1185">Reference proteome</keyword>
<dbReference type="AlphaFoldDB" id="A0AAV8V800"/>
<dbReference type="GO" id="GO:0003676">
    <property type="term" value="F:nucleic acid binding"/>
    <property type="evidence" value="ECO:0007669"/>
    <property type="project" value="InterPro"/>
</dbReference>
<evidence type="ECO:0000256" key="2">
    <source>
        <dbReference type="SAM" id="MobiDB-lite"/>
    </source>
</evidence>
<reference evidence="4 5" key="1">
    <citation type="journal article" date="2023" name="Insect Mol. Biol.">
        <title>Genome sequencing provides insights into the evolution of gene families encoding plant cell wall-degrading enzymes in longhorned beetles.</title>
        <authorList>
            <person name="Shin N.R."/>
            <person name="Okamura Y."/>
            <person name="Kirsch R."/>
            <person name="Pauchet Y."/>
        </authorList>
    </citation>
    <scope>NUCLEOTIDE SEQUENCE [LARGE SCALE GENOMIC DNA]</scope>
    <source>
        <strain evidence="4">EAD_L_NR</strain>
    </source>
</reference>
<evidence type="ECO:0000259" key="3">
    <source>
        <dbReference type="PROSITE" id="PS50158"/>
    </source>
</evidence>
<dbReference type="PROSITE" id="PS50158">
    <property type="entry name" value="ZF_CCHC"/>
    <property type="match status" value="1"/>
</dbReference>
<evidence type="ECO:0000313" key="5">
    <source>
        <dbReference type="Proteomes" id="UP001159042"/>
    </source>
</evidence>
<dbReference type="EMBL" id="JANEYG010000374">
    <property type="protein sequence ID" value="KAJ8910001.1"/>
    <property type="molecule type" value="Genomic_DNA"/>
</dbReference>
<accession>A0AAV8V800</accession>
<evidence type="ECO:0000313" key="4">
    <source>
        <dbReference type="EMBL" id="KAJ8910001.1"/>
    </source>
</evidence>
<gene>
    <name evidence="4" type="ORF">NQ315_003529</name>
</gene>
<sequence length="767" mass="87762">MADLNKTRKSTTVVRGAFTRLANELEQLLIEESSNWHKIRVSFDLLRDKFDDLKVLDSQLYEILLAEATEEELSEDVGSCDSYRRRYTDLKLDLQIEVNVRELLKLILNNAVSQQKIDLCVLYDQIETQIRALETLGITSDKCSAMFFPLIESCLPQELLRVWIRSAQSMNCRLSTGNLSAAEISIEHRLRNLMEFLRSEVENEQRISLAAESFGLSSKKTQTSENLTKGDQKASKTVTVADLVNFDAPKCIFCSGSHGSDCCFKARDLNFNEKKRLIREKRACFRCLMPGHMSKKCRTRLKCILCSRNHVPLMCPDLPMNSKQLSAGNMESLNKDAKNSMLSTPKEQTLTNYTSTYVFLQTLRVLVQGVRNTRMWGYKPKRREKSVHCLFGGTESPNTHACYDVTVGKEDYTFTIEALDQDNICSDISPFIQGPWTEEIQHLSIDVPDMLDAECGLVAIETRLGWTVMGKVSAQEQGRNLALTTLSLLVKHATIADMWNLDTLDLPSRGCSPRQLLESRWWEGPRWLLENPSNWPSYVPACDEDEINHEKKKLATALFNGHSNEWHLTTFSSYNSTWRMVAWIFRFTRNVRDPVNKRTSELGGEEIEAAEKFVVKVIQSESFSVGVMKRILRKVLRRSSLNYEDLSTILCDCDYVINSRPLTYVSNDPNDLVPITPSMFLQDQIEIGVPDYDNVDQASISKKLRHKQKLRDHLRRRFRKETTVDPQVHYDSSANGASEEVTAAIPYEQHEDIEECSTESDSKVQWE</sequence>
<dbReference type="GO" id="GO:0008270">
    <property type="term" value="F:zinc ion binding"/>
    <property type="evidence" value="ECO:0007669"/>
    <property type="project" value="UniProtKB-KW"/>
</dbReference>
<keyword evidence="1" id="KW-0479">Metal-binding</keyword>
<dbReference type="Proteomes" id="UP001159042">
    <property type="component" value="Unassembled WGS sequence"/>
</dbReference>
<protein>
    <recommendedName>
        <fullName evidence="3">CCHC-type domain-containing protein</fullName>
    </recommendedName>
</protein>
<keyword evidence="1" id="KW-0862">Zinc</keyword>
<organism evidence="4 5">
    <name type="scientific">Exocentrus adspersus</name>
    <dbReference type="NCBI Taxonomy" id="1586481"/>
    <lineage>
        <taxon>Eukaryota</taxon>
        <taxon>Metazoa</taxon>
        <taxon>Ecdysozoa</taxon>
        <taxon>Arthropoda</taxon>
        <taxon>Hexapoda</taxon>
        <taxon>Insecta</taxon>
        <taxon>Pterygota</taxon>
        <taxon>Neoptera</taxon>
        <taxon>Endopterygota</taxon>
        <taxon>Coleoptera</taxon>
        <taxon>Polyphaga</taxon>
        <taxon>Cucujiformia</taxon>
        <taxon>Chrysomeloidea</taxon>
        <taxon>Cerambycidae</taxon>
        <taxon>Lamiinae</taxon>
        <taxon>Acanthocinini</taxon>
        <taxon>Exocentrus</taxon>
    </lineage>
</organism>
<dbReference type="InterPro" id="IPR001878">
    <property type="entry name" value="Znf_CCHC"/>
</dbReference>
<name>A0AAV8V800_9CUCU</name>
<proteinExistence type="predicted"/>